<sequence length="50" mass="5930">KRMTEAVKEILKTLFHAGDEDKSERYSAKEMLQDLQQRVYTEELEADEIL</sequence>
<dbReference type="Proteomes" id="UP000789396">
    <property type="component" value="Unassembled WGS sequence"/>
</dbReference>
<proteinExistence type="predicted"/>
<name>A0A9N9IM21_9GLOM</name>
<gene>
    <name evidence="1" type="ORF">RFULGI_LOCUS12906</name>
</gene>
<protein>
    <submittedName>
        <fullName evidence="1">4321_t:CDS:1</fullName>
    </submittedName>
</protein>
<dbReference type="EMBL" id="CAJVPZ010032316">
    <property type="protein sequence ID" value="CAG8741588.1"/>
    <property type="molecule type" value="Genomic_DNA"/>
</dbReference>
<comment type="caution">
    <text evidence="1">The sequence shown here is derived from an EMBL/GenBank/DDBJ whole genome shotgun (WGS) entry which is preliminary data.</text>
</comment>
<organism evidence="1 2">
    <name type="scientific">Racocetra fulgida</name>
    <dbReference type="NCBI Taxonomy" id="60492"/>
    <lineage>
        <taxon>Eukaryota</taxon>
        <taxon>Fungi</taxon>
        <taxon>Fungi incertae sedis</taxon>
        <taxon>Mucoromycota</taxon>
        <taxon>Glomeromycotina</taxon>
        <taxon>Glomeromycetes</taxon>
        <taxon>Diversisporales</taxon>
        <taxon>Gigasporaceae</taxon>
        <taxon>Racocetra</taxon>
    </lineage>
</organism>
<feature type="non-terminal residue" evidence="1">
    <location>
        <position position="1"/>
    </location>
</feature>
<dbReference type="AlphaFoldDB" id="A0A9N9IM21"/>
<evidence type="ECO:0000313" key="1">
    <source>
        <dbReference type="EMBL" id="CAG8741588.1"/>
    </source>
</evidence>
<keyword evidence="2" id="KW-1185">Reference proteome</keyword>
<accession>A0A9N9IM21</accession>
<dbReference type="OrthoDB" id="2439493at2759"/>
<reference evidence="1" key="1">
    <citation type="submission" date="2021-06" db="EMBL/GenBank/DDBJ databases">
        <authorList>
            <person name="Kallberg Y."/>
            <person name="Tangrot J."/>
            <person name="Rosling A."/>
        </authorList>
    </citation>
    <scope>NUCLEOTIDE SEQUENCE</scope>
    <source>
        <strain evidence="1">IN212</strain>
    </source>
</reference>
<evidence type="ECO:0000313" key="2">
    <source>
        <dbReference type="Proteomes" id="UP000789396"/>
    </source>
</evidence>